<comment type="caution">
    <text evidence="2">The sequence shown here is derived from an EMBL/GenBank/DDBJ whole genome shotgun (WGS) entry which is preliminary data.</text>
</comment>
<dbReference type="AlphaFoldDB" id="A0A9N7U841"/>
<gene>
    <name evidence="2" type="ORF">PLEPLA_LOCUS13553</name>
</gene>
<evidence type="ECO:0000256" key="1">
    <source>
        <dbReference type="SAM" id="SignalP"/>
    </source>
</evidence>
<dbReference type="Proteomes" id="UP001153269">
    <property type="component" value="Unassembled WGS sequence"/>
</dbReference>
<evidence type="ECO:0000313" key="2">
    <source>
        <dbReference type="EMBL" id="CAB1425621.1"/>
    </source>
</evidence>
<organism evidence="2 3">
    <name type="scientific">Pleuronectes platessa</name>
    <name type="common">European plaice</name>
    <dbReference type="NCBI Taxonomy" id="8262"/>
    <lineage>
        <taxon>Eukaryota</taxon>
        <taxon>Metazoa</taxon>
        <taxon>Chordata</taxon>
        <taxon>Craniata</taxon>
        <taxon>Vertebrata</taxon>
        <taxon>Euteleostomi</taxon>
        <taxon>Actinopterygii</taxon>
        <taxon>Neopterygii</taxon>
        <taxon>Teleostei</taxon>
        <taxon>Neoteleostei</taxon>
        <taxon>Acanthomorphata</taxon>
        <taxon>Carangaria</taxon>
        <taxon>Pleuronectiformes</taxon>
        <taxon>Pleuronectoidei</taxon>
        <taxon>Pleuronectidae</taxon>
        <taxon>Pleuronectes</taxon>
    </lineage>
</organism>
<proteinExistence type="predicted"/>
<protein>
    <recommendedName>
        <fullName evidence="4">Secreted protein</fullName>
    </recommendedName>
</protein>
<evidence type="ECO:0000313" key="3">
    <source>
        <dbReference type="Proteomes" id="UP001153269"/>
    </source>
</evidence>
<reference evidence="2" key="1">
    <citation type="submission" date="2020-03" db="EMBL/GenBank/DDBJ databases">
        <authorList>
            <person name="Weist P."/>
        </authorList>
    </citation>
    <scope>NUCLEOTIDE SEQUENCE</scope>
</reference>
<dbReference type="EMBL" id="CADEAL010000820">
    <property type="protein sequence ID" value="CAB1425621.1"/>
    <property type="molecule type" value="Genomic_DNA"/>
</dbReference>
<sequence length="138" mass="15329">MPLLCQLKLPLFPLWGCAGELGLSQPGRPGLRGAGHSKQVNLRRAVLDRLAVKEQRADWPKRSGVNELGSALRGRRVRQLQVCASFAIPPRAEIRANRLQPFEVALLPLVKSHRLAAQLRHFTKEEERAIQPPGSVHA</sequence>
<feature type="chain" id="PRO_5040168331" description="Secreted protein" evidence="1">
    <location>
        <begin position="20"/>
        <end position="138"/>
    </location>
</feature>
<accession>A0A9N7U841</accession>
<feature type="signal peptide" evidence="1">
    <location>
        <begin position="1"/>
        <end position="19"/>
    </location>
</feature>
<keyword evidence="1" id="KW-0732">Signal</keyword>
<keyword evidence="3" id="KW-1185">Reference proteome</keyword>
<name>A0A9N7U841_PLEPL</name>
<evidence type="ECO:0008006" key="4">
    <source>
        <dbReference type="Google" id="ProtNLM"/>
    </source>
</evidence>